<dbReference type="PIRSF" id="PIRSF000089">
    <property type="entry name" value="Electra_flavoP_a"/>
    <property type="match status" value="1"/>
</dbReference>
<dbReference type="GO" id="GO:0033539">
    <property type="term" value="P:fatty acid beta-oxidation using acyl-CoA dehydrogenase"/>
    <property type="evidence" value="ECO:0007669"/>
    <property type="project" value="TreeGrafter"/>
</dbReference>
<accession>A0A381Z0X9</accession>
<dbReference type="EMBL" id="UINC01019544">
    <property type="protein sequence ID" value="SVA82814.1"/>
    <property type="molecule type" value="Genomic_DNA"/>
</dbReference>
<keyword evidence="3" id="KW-0285">Flavoprotein</keyword>
<dbReference type="Pfam" id="PF00766">
    <property type="entry name" value="ETF_alpha"/>
    <property type="match status" value="1"/>
</dbReference>
<dbReference type="AlphaFoldDB" id="A0A381Z0X9"/>
<dbReference type="InterPro" id="IPR014730">
    <property type="entry name" value="ETF_a/b_N"/>
</dbReference>
<evidence type="ECO:0000313" key="5">
    <source>
        <dbReference type="EMBL" id="SVA82814.1"/>
    </source>
</evidence>
<dbReference type="Gene3D" id="3.40.50.620">
    <property type="entry name" value="HUPs"/>
    <property type="match status" value="1"/>
</dbReference>
<dbReference type="Pfam" id="PF01012">
    <property type="entry name" value="ETF"/>
    <property type="match status" value="1"/>
</dbReference>
<dbReference type="PANTHER" id="PTHR43153:SF1">
    <property type="entry name" value="ELECTRON TRANSFER FLAVOPROTEIN SUBUNIT ALPHA, MITOCHONDRIAL"/>
    <property type="match status" value="1"/>
</dbReference>
<evidence type="ECO:0000256" key="1">
    <source>
        <dbReference type="ARBA" id="ARBA00005817"/>
    </source>
</evidence>
<protein>
    <recommendedName>
        <fullName evidence="4">Electron transfer flavoprotein alpha/beta-subunit N-terminal domain-containing protein</fullName>
    </recommendedName>
</protein>
<evidence type="ECO:0000259" key="4">
    <source>
        <dbReference type="SMART" id="SM00893"/>
    </source>
</evidence>
<evidence type="ECO:0000256" key="3">
    <source>
        <dbReference type="ARBA" id="ARBA00022630"/>
    </source>
</evidence>
<proteinExistence type="inferred from homology"/>
<reference evidence="5" key="1">
    <citation type="submission" date="2018-05" db="EMBL/GenBank/DDBJ databases">
        <authorList>
            <person name="Lanie J.A."/>
            <person name="Ng W.-L."/>
            <person name="Kazmierczak K.M."/>
            <person name="Andrzejewski T.M."/>
            <person name="Davidsen T.M."/>
            <person name="Wayne K.J."/>
            <person name="Tettelin H."/>
            <person name="Glass J.I."/>
            <person name="Rusch D."/>
            <person name="Podicherti R."/>
            <person name="Tsui H.-C.T."/>
            <person name="Winkler M.E."/>
        </authorList>
    </citation>
    <scope>NUCLEOTIDE SEQUENCE</scope>
</reference>
<feature type="domain" description="Electron transfer flavoprotein alpha/beta-subunit N-terminal" evidence="4">
    <location>
        <begin position="3"/>
        <end position="196"/>
    </location>
</feature>
<dbReference type="GO" id="GO:0009055">
    <property type="term" value="F:electron transfer activity"/>
    <property type="evidence" value="ECO:0007669"/>
    <property type="project" value="InterPro"/>
</dbReference>
<evidence type="ECO:0000256" key="2">
    <source>
        <dbReference type="ARBA" id="ARBA00022448"/>
    </source>
</evidence>
<sequence>MDILVVLENNNGSIHRMSLEAIVAAQKLADEQSLSNAILAIGSDTSALANAAANYNIGEVLTVEHNLLSGYNSDGFAAAVKQVIDQEKPSYVFFGHTYMVRDYVPKISAQLQRPFLCDVISLNTTAGLTFVKQAFNAKLAVDLGVASEGTVLVSFQSAAFNADLISSGSAEIREVAVELNEGMIKTTAEEPFQEEAGGVDLTAAEIIISIGRGIGKEENLPIAEALAQAIGGEISSSRPVVDSGWLPSFRQIGSSGQTVSPKLYFALGISGAIQHVVGMKGSKNIVAINKDGEAPIFELADYGVVGDLLEIVPKLTEAILAAKN</sequence>
<name>A0A381Z0X9_9ZZZZ</name>
<dbReference type="SMART" id="SM00893">
    <property type="entry name" value="ETF"/>
    <property type="match status" value="1"/>
</dbReference>
<comment type="similarity">
    <text evidence="1">Belongs to the ETF alpha-subunit/FixB family.</text>
</comment>
<organism evidence="5">
    <name type="scientific">marine metagenome</name>
    <dbReference type="NCBI Taxonomy" id="408172"/>
    <lineage>
        <taxon>unclassified sequences</taxon>
        <taxon>metagenomes</taxon>
        <taxon>ecological metagenomes</taxon>
    </lineage>
</organism>
<dbReference type="PANTHER" id="PTHR43153">
    <property type="entry name" value="ELECTRON TRANSFER FLAVOPROTEIN ALPHA"/>
    <property type="match status" value="1"/>
</dbReference>
<dbReference type="SUPFAM" id="SSF52402">
    <property type="entry name" value="Adenine nucleotide alpha hydrolases-like"/>
    <property type="match status" value="1"/>
</dbReference>
<dbReference type="InterPro" id="IPR029035">
    <property type="entry name" value="DHS-like_NAD/FAD-binding_dom"/>
</dbReference>
<gene>
    <name evidence="5" type="ORF">METZ01_LOCUS135668</name>
</gene>
<keyword evidence="2" id="KW-0813">Transport</keyword>
<dbReference type="FunFam" id="3.40.50.1220:FF:000004">
    <property type="entry name" value="Electron transfer flavoprotein"/>
    <property type="match status" value="1"/>
</dbReference>
<dbReference type="InterPro" id="IPR014729">
    <property type="entry name" value="Rossmann-like_a/b/a_fold"/>
</dbReference>
<dbReference type="InterPro" id="IPR014731">
    <property type="entry name" value="ETF_asu_C"/>
</dbReference>
<dbReference type="GO" id="GO:0050660">
    <property type="term" value="F:flavin adenine dinucleotide binding"/>
    <property type="evidence" value="ECO:0007669"/>
    <property type="project" value="InterPro"/>
</dbReference>
<dbReference type="InterPro" id="IPR001308">
    <property type="entry name" value="ETF_a/FixB"/>
</dbReference>
<dbReference type="Gene3D" id="3.40.50.1220">
    <property type="entry name" value="TPP-binding domain"/>
    <property type="match status" value="1"/>
</dbReference>
<dbReference type="SUPFAM" id="SSF52467">
    <property type="entry name" value="DHS-like NAD/FAD-binding domain"/>
    <property type="match status" value="1"/>
</dbReference>